<reference evidence="6" key="1">
    <citation type="submission" date="2015-06" db="EMBL/GenBank/DDBJ databases">
        <authorList>
            <person name="van de Sande W.W.J."/>
        </authorList>
    </citation>
    <scope>NUCLEOTIDE SEQUENCE [LARGE SCALE GENOMIC DNA]</scope>
    <source>
        <strain evidence="6">mm55</strain>
    </source>
</reference>
<dbReference type="InterPro" id="IPR058525">
    <property type="entry name" value="DUF8212"/>
</dbReference>
<feature type="domain" description="Heterokaryon incompatibility" evidence="2">
    <location>
        <begin position="25"/>
        <end position="114"/>
    </location>
</feature>
<dbReference type="EMBL" id="LCTW02000203">
    <property type="protein sequence ID" value="KXX76584.1"/>
    <property type="molecule type" value="Genomic_DNA"/>
</dbReference>
<feature type="region of interest" description="Disordered" evidence="1">
    <location>
        <begin position="377"/>
        <end position="429"/>
    </location>
</feature>
<feature type="domain" description="DUF8212" evidence="3">
    <location>
        <begin position="224"/>
        <end position="252"/>
    </location>
</feature>
<evidence type="ECO:0000313" key="4">
    <source>
        <dbReference type="EMBL" id="KXX76584.1"/>
    </source>
</evidence>
<feature type="compositionally biased region" description="Acidic residues" evidence="1">
    <location>
        <begin position="377"/>
        <end position="388"/>
    </location>
</feature>
<evidence type="ECO:0000259" key="2">
    <source>
        <dbReference type="Pfam" id="PF06985"/>
    </source>
</evidence>
<dbReference type="VEuPathDB" id="FungiDB:MMYC01_207336"/>
<feature type="compositionally biased region" description="Polar residues" evidence="1">
    <location>
        <begin position="419"/>
        <end position="429"/>
    </location>
</feature>
<sequence>MRLLNTLTLKFEEFLGEAGEEIPPYAILSHTWGPEEVSYKDYVDNNGSSKLGYEKIVQCCRLAVSEGFDYVWIDTCCIDKSSSAELSEAINSMMRWYRDAAICYAYLSDVDSSEDAVPEDSSFARSRWFTRGWTLQELLAPAEVVFLGSDWKEIGTKKSLRNVVSRITGIDVRALDNGSWLDYSVAQKMSWAARRQTTRPEDEAYCLMGLFDVNMPMLYGEGRKAFYRLQQEILKQSHDQSLFAWSYPEDEHSHTQVSGLLAPSPEYFRHAACVEVLHYSNKEEHETPFELVHQMARIRMRVAHSVQALCLQRLPGDPVVFNVAEIQQPGNPKNLAENLELQQGDSLEDELGKDVVHDRTEGTEKNVPVVTIVFEDTSADEPANEDAETQIADPGASREVQTTQETTVKEETTEAVDGSQDSGGPQTNCPVEPGKWRWYIYEPVMVVPLRCHIGGHKLGILLSRGTANRADSGVLSRLHNPSLVAINGLQASHFSWITTYAGTTIRCAPPAPHVGRWPEIRIAPLPLAGYALHDHSRPGWVLNEPRSVLLSTRNNDLYPMGDMTEFTPLALFYKGLGSRVGQSVFFVSFPICQALELVCEVGVFKGDVASLELDVYTCNLADVRHAKVLLGNGQAVAIRYREGAGCKYVALSVDDVDANTVPLASRVSNSTEVQTAWLWQRLLPMLRTLKSVAVGAPRVI</sequence>
<dbReference type="PANTHER" id="PTHR10622">
    <property type="entry name" value="HET DOMAIN-CONTAINING PROTEIN"/>
    <property type="match status" value="1"/>
</dbReference>
<dbReference type="VEuPathDB" id="FungiDB:MMYC01_204852"/>
<evidence type="ECO:0000313" key="5">
    <source>
        <dbReference type="EMBL" id="KXX78882.1"/>
    </source>
</evidence>
<keyword evidence="6" id="KW-1185">Reference proteome</keyword>
<name>A0A175W5Q9_9PEZI</name>
<protein>
    <submittedName>
        <fullName evidence="5">Vegetative incompatibility protein HET-E-1</fullName>
    </submittedName>
</protein>
<reference evidence="5 6" key="3">
    <citation type="submission" date="2016-01" db="EMBL/GenBank/DDBJ databases">
        <title>Madurella mycetomatis genome sequencing.</title>
        <authorList>
            <person name="Van De Sande W."/>
        </authorList>
    </citation>
    <scope>NUCLEOTIDE SEQUENCE [LARGE SCALE GENOMIC DNA]</scope>
    <source>
        <strain evidence="6">mm55</strain>
        <strain evidence="5">Mm55</strain>
    </source>
</reference>
<evidence type="ECO:0000313" key="6">
    <source>
        <dbReference type="Proteomes" id="UP000078237"/>
    </source>
</evidence>
<dbReference type="EMBL" id="LCTW02000104">
    <property type="protein sequence ID" value="KXX78882.1"/>
    <property type="molecule type" value="Genomic_DNA"/>
</dbReference>
<proteinExistence type="predicted"/>
<accession>A0A175W5Q9</accession>
<dbReference type="Pfam" id="PF26640">
    <property type="entry name" value="DUF8212"/>
    <property type="match status" value="1"/>
</dbReference>
<dbReference type="InterPro" id="IPR010730">
    <property type="entry name" value="HET"/>
</dbReference>
<dbReference type="STRING" id="100816.A0A175W5Q9"/>
<evidence type="ECO:0000256" key="1">
    <source>
        <dbReference type="SAM" id="MobiDB-lite"/>
    </source>
</evidence>
<dbReference type="Proteomes" id="UP000078237">
    <property type="component" value="Unassembled WGS sequence"/>
</dbReference>
<comment type="caution">
    <text evidence="5">The sequence shown here is derived from an EMBL/GenBank/DDBJ whole genome shotgun (WGS) entry which is preliminary data.</text>
</comment>
<evidence type="ECO:0000259" key="3">
    <source>
        <dbReference type="Pfam" id="PF26640"/>
    </source>
</evidence>
<organism evidence="5 6">
    <name type="scientific">Madurella mycetomatis</name>
    <dbReference type="NCBI Taxonomy" id="100816"/>
    <lineage>
        <taxon>Eukaryota</taxon>
        <taxon>Fungi</taxon>
        <taxon>Dikarya</taxon>
        <taxon>Ascomycota</taxon>
        <taxon>Pezizomycotina</taxon>
        <taxon>Sordariomycetes</taxon>
        <taxon>Sordariomycetidae</taxon>
        <taxon>Sordariales</taxon>
        <taxon>Sordariales incertae sedis</taxon>
        <taxon>Madurella</taxon>
    </lineage>
</organism>
<dbReference type="OrthoDB" id="674604at2759"/>
<reference evidence="5" key="2">
    <citation type="submission" date="2015-06" db="EMBL/GenBank/DDBJ databases">
        <authorList>
            <person name="Hoefler B.C."/>
            <person name="Straight P.D."/>
        </authorList>
    </citation>
    <scope>NUCLEOTIDE SEQUENCE [LARGE SCALE GENOMIC DNA]</scope>
    <source>
        <strain evidence="5">Mm55</strain>
    </source>
</reference>
<dbReference type="AlphaFoldDB" id="A0A175W5Q9"/>
<gene>
    <name evidence="5" type="ORF">MMYC01_204852</name>
    <name evidence="4" type="ORF">MMYC01_207336</name>
</gene>
<dbReference type="PANTHER" id="PTHR10622:SF10">
    <property type="entry name" value="HET DOMAIN-CONTAINING PROTEIN"/>
    <property type="match status" value="1"/>
</dbReference>
<dbReference type="Pfam" id="PF06985">
    <property type="entry name" value="HET"/>
    <property type="match status" value="1"/>
</dbReference>